<dbReference type="GO" id="GO:0008270">
    <property type="term" value="F:zinc ion binding"/>
    <property type="evidence" value="ECO:0007669"/>
    <property type="project" value="TreeGrafter"/>
</dbReference>
<comment type="subcellular location">
    <subcellularLocation>
        <location evidence="1">Membrane</location>
        <topology evidence="1">Peripheral membrane protein</topology>
    </subcellularLocation>
</comment>
<feature type="region of interest" description="Disordered" evidence="6">
    <location>
        <begin position="176"/>
        <end position="218"/>
    </location>
</feature>
<dbReference type="InterPro" id="IPR006629">
    <property type="entry name" value="LITAF"/>
</dbReference>
<protein>
    <recommendedName>
        <fullName evidence="8">LITAF domain-containing protein</fullName>
    </recommendedName>
</protein>
<dbReference type="OrthoDB" id="5599753at2759"/>
<evidence type="ECO:0000259" key="8">
    <source>
        <dbReference type="PROSITE" id="PS51837"/>
    </source>
</evidence>
<name>A0A7S9KLT5_EPIFF</name>
<feature type="domain" description="LITAF" evidence="8">
    <location>
        <begin position="72"/>
        <end position="154"/>
    </location>
</feature>
<evidence type="ECO:0000313" key="10">
    <source>
        <dbReference type="Proteomes" id="UP000594364"/>
    </source>
</evidence>
<proteinExistence type="inferred from homology"/>
<dbReference type="PANTHER" id="PTHR23292:SF6">
    <property type="entry name" value="FI16602P1-RELATED"/>
    <property type="match status" value="1"/>
</dbReference>
<dbReference type="PANTHER" id="PTHR23292">
    <property type="entry name" value="LIPOPOLYSACCHARIDE-INDUCED TUMOR NECROSIS FACTOR-ALPHA FACTOR"/>
    <property type="match status" value="1"/>
</dbReference>
<feature type="transmembrane region" description="Helical" evidence="7">
    <location>
        <begin position="112"/>
        <end position="135"/>
    </location>
</feature>
<evidence type="ECO:0000256" key="6">
    <source>
        <dbReference type="SAM" id="MobiDB-lite"/>
    </source>
</evidence>
<accession>A0A7S9KLT5</accession>
<keyword evidence="10" id="KW-1185">Reference proteome</keyword>
<evidence type="ECO:0000256" key="5">
    <source>
        <dbReference type="ARBA" id="ARBA00023136"/>
    </source>
</evidence>
<keyword evidence="7" id="KW-0812">Transmembrane</keyword>
<reference evidence="9 10" key="1">
    <citation type="journal article" date="2018" name="PLoS Genet.">
        <title>Repeat elements organise 3D genome structure and mediate transcription in the filamentous fungus Epichloe festucae.</title>
        <authorList>
            <person name="Winter D.J."/>
            <person name="Ganley A.R.D."/>
            <person name="Young C.A."/>
            <person name="Liachko I."/>
            <person name="Schardl C.L."/>
            <person name="Dupont P.Y."/>
            <person name="Berry D."/>
            <person name="Ram A."/>
            <person name="Scott B."/>
            <person name="Cox M.P."/>
        </authorList>
    </citation>
    <scope>NUCLEOTIDE SEQUENCE [LARGE SCALE GENOMIC DNA]</scope>
    <source>
        <strain evidence="9 10">Fl1</strain>
    </source>
</reference>
<evidence type="ECO:0000256" key="2">
    <source>
        <dbReference type="ARBA" id="ARBA00005975"/>
    </source>
</evidence>
<keyword evidence="3" id="KW-0479">Metal-binding</keyword>
<evidence type="ECO:0000256" key="4">
    <source>
        <dbReference type="ARBA" id="ARBA00022833"/>
    </source>
</evidence>
<dbReference type="InterPro" id="IPR037519">
    <property type="entry name" value="LITAF_fam"/>
</dbReference>
<sequence length="218" mass="24459">MASQQQPDENVVPAQPENTSHPTGTTHDTDNTIQPAQSPPQQTPQQTLQQTPLPPSYNQAKAPPQGQTDQNAPPATVIPLHQLNDQPQWIDCPFCHKRTTTVVQREGNSMQYVVGAVLCLVCVCLTCVPCLAGWFEDTEYRCSSCKNLVAFRRNDGPMEIFGPQVPVLSQYSANQAPVDHHQQQQQQQQQQHELHEIQPQQQQRQQHQDPVTQPPVKN</sequence>
<dbReference type="SMART" id="SM00714">
    <property type="entry name" value="LITAF"/>
    <property type="match status" value="1"/>
</dbReference>
<evidence type="ECO:0000256" key="3">
    <source>
        <dbReference type="ARBA" id="ARBA00022723"/>
    </source>
</evidence>
<dbReference type="AlphaFoldDB" id="A0A7S9KLT5"/>
<evidence type="ECO:0000256" key="1">
    <source>
        <dbReference type="ARBA" id="ARBA00004170"/>
    </source>
</evidence>
<evidence type="ECO:0000313" key="9">
    <source>
        <dbReference type="EMBL" id="QPG94628.1"/>
    </source>
</evidence>
<gene>
    <name evidence="9" type="ORF">C2857_006576</name>
</gene>
<evidence type="ECO:0000256" key="7">
    <source>
        <dbReference type="SAM" id="Phobius"/>
    </source>
</evidence>
<dbReference type="PROSITE" id="PS51837">
    <property type="entry name" value="LITAF"/>
    <property type="match status" value="1"/>
</dbReference>
<dbReference type="GO" id="GO:0016020">
    <property type="term" value="C:membrane"/>
    <property type="evidence" value="ECO:0007669"/>
    <property type="project" value="UniProtKB-SubCell"/>
</dbReference>
<dbReference type="Pfam" id="PF10601">
    <property type="entry name" value="zf-LITAF-like"/>
    <property type="match status" value="1"/>
</dbReference>
<keyword evidence="7" id="KW-1133">Transmembrane helix</keyword>
<organism evidence="9 10">
    <name type="scientific">Epichloe festucae (strain Fl1)</name>
    <dbReference type="NCBI Taxonomy" id="877507"/>
    <lineage>
        <taxon>Eukaryota</taxon>
        <taxon>Fungi</taxon>
        <taxon>Dikarya</taxon>
        <taxon>Ascomycota</taxon>
        <taxon>Pezizomycotina</taxon>
        <taxon>Sordariomycetes</taxon>
        <taxon>Hypocreomycetidae</taxon>
        <taxon>Hypocreales</taxon>
        <taxon>Clavicipitaceae</taxon>
        <taxon>Epichloe</taxon>
    </lineage>
</organism>
<dbReference type="EMBL" id="CP031385">
    <property type="protein sequence ID" value="QPG94628.1"/>
    <property type="molecule type" value="Genomic_DNA"/>
</dbReference>
<keyword evidence="4" id="KW-0862">Zinc</keyword>
<keyword evidence="5 7" id="KW-0472">Membrane</keyword>
<feature type="compositionally biased region" description="Polar residues" evidence="6">
    <location>
        <begin position="16"/>
        <end position="26"/>
    </location>
</feature>
<feature type="region of interest" description="Disordered" evidence="6">
    <location>
        <begin position="1"/>
        <end position="75"/>
    </location>
</feature>
<dbReference type="Proteomes" id="UP000594364">
    <property type="component" value="Chromosome 1"/>
</dbReference>
<feature type="compositionally biased region" description="Low complexity" evidence="6">
    <location>
        <begin position="183"/>
        <end position="205"/>
    </location>
</feature>
<comment type="similarity">
    <text evidence="2">Belongs to the CDIP1/LITAF family.</text>
</comment>